<feature type="domain" description="GPI inositol-deacylase PGAP1-like alpha/beta" evidence="14">
    <location>
        <begin position="220"/>
        <end position="463"/>
    </location>
</feature>
<feature type="transmembrane region" description="Helical" evidence="12">
    <location>
        <begin position="140"/>
        <end position="165"/>
    </location>
</feature>
<evidence type="ECO:0000259" key="14">
    <source>
        <dbReference type="Pfam" id="PF07819"/>
    </source>
</evidence>
<dbReference type="GO" id="GO:0006505">
    <property type="term" value="P:GPI anchor metabolic process"/>
    <property type="evidence" value="ECO:0007669"/>
    <property type="project" value="TreeGrafter"/>
</dbReference>
<evidence type="ECO:0000256" key="11">
    <source>
        <dbReference type="ARBA" id="ARBA00023136"/>
    </source>
</evidence>
<dbReference type="GO" id="GO:0005789">
    <property type="term" value="C:endoplasmic reticulum membrane"/>
    <property type="evidence" value="ECO:0007669"/>
    <property type="project" value="UniProtKB-SubCell"/>
</dbReference>
<dbReference type="InterPro" id="IPR012908">
    <property type="entry name" value="PGAP1-ab_dom-like"/>
</dbReference>
<keyword evidence="17" id="KW-1185">Reference proteome</keyword>
<dbReference type="FunFam" id="3.40.50.1820:FF:000056">
    <property type="entry name" value="GPI inositol-deacylase"/>
    <property type="match status" value="1"/>
</dbReference>
<dbReference type="SUPFAM" id="SSF53474">
    <property type="entry name" value="alpha/beta-Hydrolases"/>
    <property type="match status" value="1"/>
</dbReference>
<feature type="transmembrane region" description="Helical" evidence="12">
    <location>
        <begin position="911"/>
        <end position="930"/>
    </location>
</feature>
<keyword evidence="5 12" id="KW-0813">Transport</keyword>
<keyword evidence="11 12" id="KW-0472">Membrane</keyword>
<dbReference type="EC" id="3.1.-.-" evidence="12"/>
<feature type="transmembrane region" description="Helical" evidence="12">
    <location>
        <begin position="1101"/>
        <end position="1121"/>
    </location>
</feature>
<comment type="function">
    <text evidence="1 12">Involved in inositol deacylation of GPI-anchored proteins which plays important roles in the quality control and ER-associated degradation of GPI-anchored proteins.</text>
</comment>
<reference evidence="16" key="1">
    <citation type="journal article" date="2021" name="Nat. Commun.">
        <title>Genetic determinants of endophytism in the Arabidopsis root mycobiome.</title>
        <authorList>
            <person name="Mesny F."/>
            <person name="Miyauchi S."/>
            <person name="Thiergart T."/>
            <person name="Pickel B."/>
            <person name="Atanasova L."/>
            <person name="Karlsson M."/>
            <person name="Huettel B."/>
            <person name="Barry K.W."/>
            <person name="Haridas S."/>
            <person name="Chen C."/>
            <person name="Bauer D."/>
            <person name="Andreopoulos W."/>
            <person name="Pangilinan J."/>
            <person name="LaButti K."/>
            <person name="Riley R."/>
            <person name="Lipzen A."/>
            <person name="Clum A."/>
            <person name="Drula E."/>
            <person name="Henrissat B."/>
            <person name="Kohler A."/>
            <person name="Grigoriev I.V."/>
            <person name="Martin F.M."/>
            <person name="Hacquard S."/>
        </authorList>
    </citation>
    <scope>NUCLEOTIDE SEQUENCE</scope>
    <source>
        <strain evidence="16">MPI-CAGE-AT-0016</strain>
    </source>
</reference>
<dbReference type="PANTHER" id="PTHR15495">
    <property type="entry name" value="NEGATIVE REGULATOR OF VESICLE FORMATION-RELATED"/>
    <property type="match status" value="1"/>
</dbReference>
<dbReference type="InterPro" id="IPR039529">
    <property type="entry name" value="PGAP1/BST1"/>
</dbReference>
<evidence type="ECO:0000256" key="3">
    <source>
        <dbReference type="ARBA" id="ARBA00006931"/>
    </source>
</evidence>
<dbReference type="InterPro" id="IPR056824">
    <property type="entry name" value="PGAP1_TMD"/>
</dbReference>
<evidence type="ECO:0000256" key="6">
    <source>
        <dbReference type="ARBA" id="ARBA00022692"/>
    </source>
</evidence>
<protein>
    <recommendedName>
        <fullName evidence="4 12">GPI inositol-deacylase</fullName>
        <ecNumber evidence="12">3.1.-.-</ecNumber>
    </recommendedName>
</protein>
<feature type="compositionally biased region" description="Basic and acidic residues" evidence="13">
    <location>
        <begin position="26"/>
        <end position="35"/>
    </location>
</feature>
<evidence type="ECO:0000259" key="15">
    <source>
        <dbReference type="Pfam" id="PF25140"/>
    </source>
</evidence>
<evidence type="ECO:0000313" key="17">
    <source>
        <dbReference type="Proteomes" id="UP000813385"/>
    </source>
</evidence>
<feature type="compositionally biased region" description="Basic residues" evidence="13">
    <location>
        <begin position="125"/>
        <end position="139"/>
    </location>
</feature>
<dbReference type="OrthoDB" id="348976at2759"/>
<gene>
    <name evidence="16" type="ORF">B0T11DRAFT_335050</name>
</gene>
<evidence type="ECO:0000313" key="16">
    <source>
        <dbReference type="EMBL" id="KAH7375752.1"/>
    </source>
</evidence>
<accession>A0A8K0X8E1</accession>
<comment type="similarity">
    <text evidence="3 12">Belongs to the GPI inositol-deacylase family.</text>
</comment>
<feature type="compositionally biased region" description="Polar residues" evidence="13">
    <location>
        <begin position="88"/>
        <end position="104"/>
    </location>
</feature>
<dbReference type="GO" id="GO:0015031">
    <property type="term" value="P:protein transport"/>
    <property type="evidence" value="ECO:0007669"/>
    <property type="project" value="UniProtKB-KW"/>
</dbReference>
<evidence type="ECO:0000256" key="5">
    <source>
        <dbReference type="ARBA" id="ARBA00022448"/>
    </source>
</evidence>
<sequence length="1165" mass="128921">MKGRSSRPREDGDSTSPCVATAGDHINAEEHHAVDDISQGGTIATARTTQRTSTTRPSPTRPRKPSSYSWEPQARGTEAYNELRPHTLHSSSGDPTNSAGTSPKSDIVHNTLRPLDASEADTPHGRKVPSPRSTSHHPRLGAPCSLTTLVVITTLIGIAILGGIVSSSQSLQLDQKGCRMSYMRPSYIHLKEFDTEHTRFATKYSLHLYREQGIDDGRRLRGVPVLFIPGNAGSYRQVRPIAAEAARFHHDFLETSQTESTSSTPNLDFFTVDFNEDITAFHGQTLLDQAEYLNEAIRYIIALYLDPRMSSRQAQLPDPTSVLILGHSMGGIVARTMLSMSNYQADSINTIITMSAPHSRAPVTFDNQIVDIYGDINDYWRKSYSQKWANNNPLWHVTLISIAGGGLDTVVPSDYASIESIVPETHGFTVFTTGIPTVWTSMDHQAILWCDQFRKVVTRALYDVIDVRRASQTRPRAERMRVFRKWFLTGLENKDDRMLSSRAPTTLLTVQEGANTIAASGERLVLRHVGEAGRPIAHLLPVPPQGSPEGHRFTLLTDIAIDKAGEQGRLEVLLCSTPVAELPESPAMIELDLRQSTAGEPFRLICKSASPDFVALPASTLESKHPFDLGAAAESRQMSFLDYDAEDLNDHEYIAVIDKSTRLSKGFVFAEFSDSEDLSRVSLDSPRHLLTSSSAINLSPERPLTTTIHFPKLRSSLLAYRITIRQGECSQGALFAPLVRQYLVQPYESKFFVNVGSADISLHGVTPFVPPPMAPKPLDEQGLSLQLWSDPTCRSEAEVRLDIDIPGSLGKLSMRFRTVFAAFPLLVVTLVLRKQFQVYDSTGSYISFSSSLDLCLRHSLPLMLLSLTLLSLSLRGSDSSALGIVWDAWNLTPPATDLRSNDLLTGTQEPFFWYLVPLIGAVCVGVCAVLHYAVVALTYIMSLLYGWTMSCLSRSNAEGRRRLLPTAFSPSPPRRRAIVIAILLVLVTTCIPYQFAYLVACLCQLLTTMRALWITNEVPSPTSRNFYNYSHSLLLLMLWVLPINMPTLVVWLRNLLVQWFTPFSSHHNVLSIMPFLLLVENLSTGNMIPRARGRLKHLTSVLLFGTAVYAALYGVSYAYMLHHLVNIVAVWLVALHSTANQWSLGGAGSLLGFGGDVQLKRSKAP</sequence>
<keyword evidence="8 12" id="KW-0256">Endoplasmic reticulum</keyword>
<feature type="region of interest" description="Disordered" evidence="13">
    <location>
        <begin position="1"/>
        <end position="140"/>
    </location>
</feature>
<evidence type="ECO:0000256" key="12">
    <source>
        <dbReference type="RuleBase" id="RU365011"/>
    </source>
</evidence>
<comment type="subcellular location">
    <subcellularLocation>
        <location evidence="2">Endoplasmic reticulum membrane</location>
        <topology evidence="2">Multi-pass membrane protein</topology>
    </subcellularLocation>
</comment>
<dbReference type="PANTHER" id="PTHR15495:SF7">
    <property type="entry name" value="GPI INOSITOL-DEACYLASE"/>
    <property type="match status" value="1"/>
</dbReference>
<dbReference type="EMBL" id="JAGPXD010000001">
    <property type="protein sequence ID" value="KAH7375752.1"/>
    <property type="molecule type" value="Genomic_DNA"/>
</dbReference>
<comment type="caution">
    <text evidence="16">The sequence shown here is derived from an EMBL/GenBank/DDBJ whole genome shotgun (WGS) entry which is preliminary data.</text>
</comment>
<dbReference type="Pfam" id="PF07819">
    <property type="entry name" value="PGAP1"/>
    <property type="match status" value="1"/>
</dbReference>
<name>A0A8K0X8E1_9PEZI</name>
<evidence type="ECO:0000256" key="1">
    <source>
        <dbReference type="ARBA" id="ARBA00003496"/>
    </source>
</evidence>
<keyword evidence="7 12" id="KW-0378">Hydrolase</keyword>
<feature type="transmembrane region" description="Helical" evidence="12">
    <location>
        <begin position="977"/>
        <end position="1000"/>
    </location>
</feature>
<feature type="transmembrane region" description="Helical" evidence="12">
    <location>
        <begin position="1127"/>
        <end position="1153"/>
    </location>
</feature>
<organism evidence="16 17">
    <name type="scientific">Plectosphaerella cucumerina</name>
    <dbReference type="NCBI Taxonomy" id="40658"/>
    <lineage>
        <taxon>Eukaryota</taxon>
        <taxon>Fungi</taxon>
        <taxon>Dikarya</taxon>
        <taxon>Ascomycota</taxon>
        <taxon>Pezizomycotina</taxon>
        <taxon>Sordariomycetes</taxon>
        <taxon>Hypocreomycetidae</taxon>
        <taxon>Glomerellales</taxon>
        <taxon>Plectosphaerellaceae</taxon>
        <taxon>Plectosphaerella</taxon>
    </lineage>
</organism>
<dbReference type="AlphaFoldDB" id="A0A8K0X8E1"/>
<proteinExistence type="inferred from homology"/>
<dbReference type="Proteomes" id="UP000813385">
    <property type="component" value="Unassembled WGS sequence"/>
</dbReference>
<keyword evidence="9 12" id="KW-0653">Protein transport</keyword>
<dbReference type="Pfam" id="PF25140">
    <property type="entry name" value="PGAP1_TMD"/>
    <property type="match status" value="1"/>
</dbReference>
<feature type="domain" description="GPI inositol-deacylase transmembrane" evidence="15">
    <location>
        <begin position="819"/>
        <end position="1136"/>
    </location>
</feature>
<evidence type="ECO:0000256" key="9">
    <source>
        <dbReference type="ARBA" id="ARBA00022927"/>
    </source>
</evidence>
<dbReference type="GO" id="GO:0050185">
    <property type="term" value="F:phosphatidylinositol deacylase activity"/>
    <property type="evidence" value="ECO:0007669"/>
    <property type="project" value="TreeGrafter"/>
</dbReference>
<evidence type="ECO:0000256" key="13">
    <source>
        <dbReference type="SAM" id="MobiDB-lite"/>
    </source>
</evidence>
<keyword evidence="6 12" id="KW-0812">Transmembrane</keyword>
<evidence type="ECO:0000256" key="4">
    <source>
        <dbReference type="ARBA" id="ARBA00015856"/>
    </source>
</evidence>
<evidence type="ECO:0000256" key="7">
    <source>
        <dbReference type="ARBA" id="ARBA00022801"/>
    </source>
</evidence>
<evidence type="ECO:0000256" key="10">
    <source>
        <dbReference type="ARBA" id="ARBA00022989"/>
    </source>
</evidence>
<dbReference type="GO" id="GO:0006888">
    <property type="term" value="P:endoplasmic reticulum to Golgi vesicle-mediated transport"/>
    <property type="evidence" value="ECO:0007669"/>
    <property type="project" value="TreeGrafter"/>
</dbReference>
<feature type="compositionally biased region" description="Low complexity" evidence="13">
    <location>
        <begin position="45"/>
        <end position="58"/>
    </location>
</feature>
<dbReference type="InterPro" id="IPR029058">
    <property type="entry name" value="AB_hydrolase_fold"/>
</dbReference>
<evidence type="ECO:0000256" key="8">
    <source>
        <dbReference type="ARBA" id="ARBA00022824"/>
    </source>
</evidence>
<evidence type="ECO:0000256" key="2">
    <source>
        <dbReference type="ARBA" id="ARBA00004477"/>
    </source>
</evidence>
<keyword evidence="10 12" id="KW-1133">Transmembrane helix</keyword>
<dbReference type="Gene3D" id="3.40.50.1820">
    <property type="entry name" value="alpha/beta hydrolase"/>
    <property type="match status" value="1"/>
</dbReference>
<feature type="transmembrane region" description="Helical" evidence="12">
    <location>
        <begin position="1033"/>
        <end position="1052"/>
    </location>
</feature>
<dbReference type="Pfam" id="PF25141">
    <property type="entry name" value="PGAP1_2nd"/>
    <property type="match status" value="1"/>
</dbReference>